<proteinExistence type="predicted"/>
<keyword evidence="2" id="KW-1185">Reference proteome</keyword>
<protein>
    <submittedName>
        <fullName evidence="1">Uncharacterized protein</fullName>
    </submittedName>
</protein>
<evidence type="ECO:0000313" key="2">
    <source>
        <dbReference type="Proteomes" id="UP001207468"/>
    </source>
</evidence>
<gene>
    <name evidence="1" type="ORF">F5148DRAFT_629465</name>
</gene>
<evidence type="ECO:0000313" key="1">
    <source>
        <dbReference type="EMBL" id="KAI9449697.1"/>
    </source>
</evidence>
<name>A0ACC0TUF1_9AGAM</name>
<organism evidence="1 2">
    <name type="scientific">Russula earlei</name>
    <dbReference type="NCBI Taxonomy" id="71964"/>
    <lineage>
        <taxon>Eukaryota</taxon>
        <taxon>Fungi</taxon>
        <taxon>Dikarya</taxon>
        <taxon>Basidiomycota</taxon>
        <taxon>Agaricomycotina</taxon>
        <taxon>Agaricomycetes</taxon>
        <taxon>Russulales</taxon>
        <taxon>Russulaceae</taxon>
        <taxon>Russula</taxon>
    </lineage>
</organism>
<dbReference type="Proteomes" id="UP001207468">
    <property type="component" value="Unassembled WGS sequence"/>
</dbReference>
<reference evidence="1" key="1">
    <citation type="submission" date="2021-03" db="EMBL/GenBank/DDBJ databases">
        <title>Evolutionary priming and transition to the ectomycorrhizal habit in an iconic lineage of mushroom-forming fungi: is preadaptation a requirement?</title>
        <authorList>
            <consortium name="DOE Joint Genome Institute"/>
            <person name="Looney B.P."/>
            <person name="Miyauchi S."/>
            <person name="Morin E."/>
            <person name="Drula E."/>
            <person name="Courty P.E."/>
            <person name="Chicoki N."/>
            <person name="Fauchery L."/>
            <person name="Kohler A."/>
            <person name="Kuo A."/>
            <person name="LaButti K."/>
            <person name="Pangilinan J."/>
            <person name="Lipzen A."/>
            <person name="Riley R."/>
            <person name="Andreopoulos W."/>
            <person name="He G."/>
            <person name="Johnson J."/>
            <person name="Barry K.W."/>
            <person name="Grigoriev I.V."/>
            <person name="Nagy L."/>
            <person name="Hibbett D."/>
            <person name="Henrissat B."/>
            <person name="Matheny P.B."/>
            <person name="Labbe J."/>
            <person name="Martin A.F."/>
        </authorList>
    </citation>
    <scope>NUCLEOTIDE SEQUENCE</scope>
    <source>
        <strain evidence="1">BPL698</strain>
    </source>
</reference>
<accession>A0ACC0TUF1</accession>
<comment type="caution">
    <text evidence="1">The sequence shown here is derived from an EMBL/GenBank/DDBJ whole genome shotgun (WGS) entry which is preliminary data.</text>
</comment>
<sequence>MRMPKRQDDNDNDQHHSTPNPSREQLLAGWKRGARGREMGDERRDEDGGDADDQTTTTTRGRRGGEGRGNNESEDEDQTTPMTTEGARRREGEGEGEGRRRDHGPAPAPATASHCSRGAGRQRDGEDQHDGGQEPHPSPSPTTGEARPSTPPSAMRALAHSAGGGCYWATTSGETSTRTTTEDECGEHYQRHTRPRQHSTPHCRCK</sequence>
<dbReference type="EMBL" id="JAGFNK010000479">
    <property type="protein sequence ID" value="KAI9449697.1"/>
    <property type="molecule type" value="Genomic_DNA"/>
</dbReference>